<evidence type="ECO:0000256" key="4">
    <source>
        <dbReference type="ARBA" id="ARBA00022840"/>
    </source>
</evidence>
<organism evidence="9 10">
    <name type="scientific">candidate division MSBL1 archaeon SCGC-AAA259I07</name>
    <dbReference type="NCBI Taxonomy" id="1698266"/>
    <lineage>
        <taxon>Archaea</taxon>
        <taxon>Methanobacteriati</taxon>
        <taxon>Methanobacteriota</taxon>
        <taxon>candidate division MSBL1</taxon>
    </lineage>
</organism>
<evidence type="ECO:0000256" key="2">
    <source>
        <dbReference type="ARBA" id="ARBA00022448"/>
    </source>
</evidence>
<dbReference type="PANTHER" id="PTHR45772:SF9">
    <property type="entry name" value="CONSERVED COMPONENT OF ABC TRANSPORTER FOR NATURAL AMINO ACIDS"/>
    <property type="match status" value="1"/>
</dbReference>
<dbReference type="Gene3D" id="3.40.50.300">
    <property type="entry name" value="P-loop containing nucleotide triphosphate hydrolases"/>
    <property type="match status" value="1"/>
</dbReference>
<reference evidence="9 10" key="1">
    <citation type="journal article" date="2016" name="Sci. Rep.">
        <title>Metabolic traits of an uncultured archaeal lineage -MSBL1- from brine pools of the Red Sea.</title>
        <authorList>
            <person name="Mwirichia R."/>
            <person name="Alam I."/>
            <person name="Rashid M."/>
            <person name="Vinu M."/>
            <person name="Ba-Alawi W."/>
            <person name="Anthony Kamau A."/>
            <person name="Kamanda Ngugi D."/>
            <person name="Goker M."/>
            <person name="Klenk H.P."/>
            <person name="Bajic V."/>
            <person name="Stingl U."/>
        </authorList>
    </citation>
    <scope>NUCLEOTIDE SEQUENCE [LARGE SCALE GENOMIC DNA]</scope>
    <source>
        <strain evidence="9">SCGC-AAA259I07</strain>
    </source>
</reference>
<evidence type="ECO:0000313" key="10">
    <source>
        <dbReference type="Proteomes" id="UP000070155"/>
    </source>
</evidence>
<keyword evidence="3" id="KW-0547">Nucleotide-binding</keyword>
<dbReference type="GO" id="GO:0005524">
    <property type="term" value="F:ATP binding"/>
    <property type="evidence" value="ECO:0007669"/>
    <property type="project" value="UniProtKB-KW"/>
</dbReference>
<evidence type="ECO:0000256" key="7">
    <source>
        <dbReference type="ARBA" id="ARBA00072811"/>
    </source>
</evidence>
<dbReference type="GO" id="GO:0016887">
    <property type="term" value="F:ATP hydrolysis activity"/>
    <property type="evidence" value="ECO:0007669"/>
    <property type="project" value="InterPro"/>
</dbReference>
<dbReference type="Pfam" id="PF12399">
    <property type="entry name" value="BCA_ABC_TP_C"/>
    <property type="match status" value="1"/>
</dbReference>
<dbReference type="EMBL" id="LHXQ01000007">
    <property type="protein sequence ID" value="KXA95330.1"/>
    <property type="molecule type" value="Genomic_DNA"/>
</dbReference>
<gene>
    <name evidence="9" type="ORF">AKJ36_00855</name>
</gene>
<dbReference type="Proteomes" id="UP000070155">
    <property type="component" value="Unassembled WGS sequence"/>
</dbReference>
<dbReference type="Pfam" id="PF00005">
    <property type="entry name" value="ABC_tran"/>
    <property type="match status" value="1"/>
</dbReference>
<dbReference type="SMART" id="SM00382">
    <property type="entry name" value="AAA"/>
    <property type="match status" value="1"/>
</dbReference>
<keyword evidence="4" id="KW-0067">ATP-binding</keyword>
<sequence length="256" mass="28050">MLSIKGLKKYFGGVRAVDGVSFEIEEGEFTAVIGPNGSGKTTLFNLIIGFLSPDEGEITFKGKDITGKSPHQISGEGITKVHQISSGLKELSILENVMLGFANQKGESIKSIFLEESSVSDEQQKLKQKSLELLKDMKLEKYADELPSSLDAGALRKVELLRAMAFDPELLLLDEPLSGVSPEGMSEVSEILINLNKKREKTLLLVEHNVRKILKIVERVIVLHQGKIIADGTPSEIKGDKEVIEVYLGGDYGKNI</sequence>
<protein>
    <recommendedName>
        <fullName evidence="7">Probable branched-chain amino acid transport ATP-binding protein LivG</fullName>
    </recommendedName>
</protein>
<name>A0A133UMJ5_9EURY</name>
<evidence type="ECO:0000256" key="6">
    <source>
        <dbReference type="ARBA" id="ARBA00056071"/>
    </source>
</evidence>
<dbReference type="FunFam" id="3.40.50.300:FF:000421">
    <property type="entry name" value="Branched-chain amino acid ABC transporter ATP-binding protein"/>
    <property type="match status" value="1"/>
</dbReference>
<proteinExistence type="inferred from homology"/>
<accession>A0A133UMJ5</accession>
<dbReference type="InterPro" id="IPR027417">
    <property type="entry name" value="P-loop_NTPase"/>
</dbReference>
<dbReference type="InterPro" id="IPR003593">
    <property type="entry name" value="AAA+_ATPase"/>
</dbReference>
<evidence type="ECO:0000256" key="1">
    <source>
        <dbReference type="ARBA" id="ARBA00005417"/>
    </source>
</evidence>
<keyword evidence="5" id="KW-0029">Amino-acid transport</keyword>
<evidence type="ECO:0000313" key="9">
    <source>
        <dbReference type="EMBL" id="KXA95330.1"/>
    </source>
</evidence>
<dbReference type="PROSITE" id="PS50893">
    <property type="entry name" value="ABC_TRANSPORTER_2"/>
    <property type="match status" value="1"/>
</dbReference>
<comment type="function">
    <text evidence="6">Probable component of a branched-chain amino-acid transport system.</text>
</comment>
<dbReference type="PATRIC" id="fig|1698266.3.peg.720"/>
<dbReference type="PANTHER" id="PTHR45772">
    <property type="entry name" value="CONSERVED COMPONENT OF ABC TRANSPORTER FOR NATURAL AMINO ACIDS-RELATED"/>
    <property type="match status" value="1"/>
</dbReference>
<dbReference type="AlphaFoldDB" id="A0A133UMJ5"/>
<dbReference type="InterPro" id="IPR051120">
    <property type="entry name" value="ABC_AA/LPS_Transport"/>
</dbReference>
<dbReference type="InterPro" id="IPR032823">
    <property type="entry name" value="BCA_ABC_TP_C"/>
</dbReference>
<dbReference type="SUPFAM" id="SSF52540">
    <property type="entry name" value="P-loop containing nucleoside triphosphate hydrolases"/>
    <property type="match status" value="1"/>
</dbReference>
<feature type="domain" description="ABC transporter" evidence="8">
    <location>
        <begin position="2"/>
        <end position="250"/>
    </location>
</feature>
<keyword evidence="2" id="KW-0813">Transport</keyword>
<evidence type="ECO:0000256" key="3">
    <source>
        <dbReference type="ARBA" id="ARBA00022741"/>
    </source>
</evidence>
<dbReference type="GO" id="GO:0005886">
    <property type="term" value="C:plasma membrane"/>
    <property type="evidence" value="ECO:0007669"/>
    <property type="project" value="TreeGrafter"/>
</dbReference>
<comment type="similarity">
    <text evidence="1">Belongs to the ABC transporter superfamily.</text>
</comment>
<dbReference type="GO" id="GO:0006865">
    <property type="term" value="P:amino acid transport"/>
    <property type="evidence" value="ECO:0007669"/>
    <property type="project" value="UniProtKB-KW"/>
</dbReference>
<dbReference type="InterPro" id="IPR003439">
    <property type="entry name" value="ABC_transporter-like_ATP-bd"/>
</dbReference>
<comment type="caution">
    <text evidence="9">The sequence shown here is derived from an EMBL/GenBank/DDBJ whole genome shotgun (WGS) entry which is preliminary data.</text>
</comment>
<keyword evidence="10" id="KW-1185">Reference proteome</keyword>
<evidence type="ECO:0000259" key="8">
    <source>
        <dbReference type="PROSITE" id="PS50893"/>
    </source>
</evidence>
<evidence type="ECO:0000256" key="5">
    <source>
        <dbReference type="ARBA" id="ARBA00022970"/>
    </source>
</evidence>